<evidence type="ECO:0008006" key="14">
    <source>
        <dbReference type="Google" id="ProtNLM"/>
    </source>
</evidence>
<keyword evidence="6 9" id="KW-0238">DNA-binding</keyword>
<dbReference type="GO" id="GO:0003677">
    <property type="term" value="F:DNA binding"/>
    <property type="evidence" value="ECO:0007669"/>
    <property type="project" value="UniProtKB-UniRule"/>
</dbReference>
<dbReference type="PROSITE" id="PS51900">
    <property type="entry name" value="CB"/>
    <property type="match status" value="1"/>
</dbReference>
<evidence type="ECO:0000256" key="4">
    <source>
        <dbReference type="ARBA" id="ARBA00022829"/>
    </source>
</evidence>
<evidence type="ECO:0000256" key="1">
    <source>
        <dbReference type="ARBA" id="ARBA00004496"/>
    </source>
</evidence>
<dbReference type="InterPro" id="IPR011010">
    <property type="entry name" value="DNA_brk_join_enz"/>
</dbReference>
<comment type="caution">
    <text evidence="12">The sequence shown here is derived from an EMBL/GenBank/DDBJ whole genome shotgun (WGS) entry which is preliminary data.</text>
</comment>
<dbReference type="Gene3D" id="1.10.150.130">
    <property type="match status" value="1"/>
</dbReference>
<feature type="domain" description="Tyr recombinase" evidence="10">
    <location>
        <begin position="103"/>
        <end position="158"/>
    </location>
</feature>
<evidence type="ECO:0000256" key="6">
    <source>
        <dbReference type="ARBA" id="ARBA00023125"/>
    </source>
</evidence>
<keyword evidence="13" id="KW-1185">Reference proteome</keyword>
<organism evidence="12 13">
    <name type="scientific">Paraliobacillus quinghaiensis</name>
    <dbReference type="NCBI Taxonomy" id="470815"/>
    <lineage>
        <taxon>Bacteria</taxon>
        <taxon>Bacillati</taxon>
        <taxon>Bacillota</taxon>
        <taxon>Bacilli</taxon>
        <taxon>Bacillales</taxon>
        <taxon>Bacillaceae</taxon>
        <taxon>Paraliobacillus</taxon>
    </lineage>
</organism>
<dbReference type="GO" id="GO:0005737">
    <property type="term" value="C:cytoplasm"/>
    <property type="evidence" value="ECO:0007669"/>
    <property type="project" value="UniProtKB-SubCell"/>
</dbReference>
<dbReference type="InterPro" id="IPR004107">
    <property type="entry name" value="Integrase_SAM-like_N"/>
</dbReference>
<evidence type="ECO:0000259" key="10">
    <source>
        <dbReference type="PROSITE" id="PS51898"/>
    </source>
</evidence>
<sequence>MQLTKAWETYKNEKRIEGFSPHTLNAYRLQANLLVRHFQDINPQFISTQGIKEYLASSSVALKPSSIAHRVRFIRSFFRWLHEEGHITANPAAKIKEPKVGKRIPKFLTDREIEHLREGCHTSMEKALFEFMFSTGCRIGEIVSLERIVLIGGINQRL</sequence>
<dbReference type="GO" id="GO:0006310">
    <property type="term" value="P:DNA recombination"/>
    <property type="evidence" value="ECO:0007669"/>
    <property type="project" value="UniProtKB-KW"/>
</dbReference>
<dbReference type="InterPro" id="IPR050090">
    <property type="entry name" value="Tyrosine_recombinase_XerCD"/>
</dbReference>
<name>A0A917TSK3_9BACI</name>
<keyword evidence="7" id="KW-0233">DNA recombination</keyword>
<evidence type="ECO:0000256" key="5">
    <source>
        <dbReference type="ARBA" id="ARBA00022908"/>
    </source>
</evidence>
<evidence type="ECO:0000256" key="8">
    <source>
        <dbReference type="ARBA" id="ARBA00023306"/>
    </source>
</evidence>
<dbReference type="GO" id="GO:0015074">
    <property type="term" value="P:DNA integration"/>
    <property type="evidence" value="ECO:0007669"/>
    <property type="project" value="UniProtKB-KW"/>
</dbReference>
<dbReference type="GO" id="GO:0051301">
    <property type="term" value="P:cell division"/>
    <property type="evidence" value="ECO:0007669"/>
    <property type="project" value="UniProtKB-KW"/>
</dbReference>
<evidence type="ECO:0000256" key="2">
    <source>
        <dbReference type="ARBA" id="ARBA00022490"/>
    </source>
</evidence>
<reference evidence="12" key="1">
    <citation type="journal article" date="2014" name="Int. J. Syst. Evol. Microbiol.">
        <title>Complete genome sequence of Corynebacterium casei LMG S-19264T (=DSM 44701T), isolated from a smear-ripened cheese.</title>
        <authorList>
            <consortium name="US DOE Joint Genome Institute (JGI-PGF)"/>
            <person name="Walter F."/>
            <person name="Albersmeier A."/>
            <person name="Kalinowski J."/>
            <person name="Ruckert C."/>
        </authorList>
    </citation>
    <scope>NUCLEOTIDE SEQUENCE</scope>
    <source>
        <strain evidence="12">CGMCC 1.6333</strain>
    </source>
</reference>
<accession>A0A917TSK3</accession>
<keyword evidence="3" id="KW-0132">Cell division</keyword>
<dbReference type="EMBL" id="BMLG01000011">
    <property type="protein sequence ID" value="GGM34463.1"/>
    <property type="molecule type" value="Genomic_DNA"/>
</dbReference>
<evidence type="ECO:0000313" key="13">
    <source>
        <dbReference type="Proteomes" id="UP000618460"/>
    </source>
</evidence>
<dbReference type="RefSeq" id="WP_373285567.1">
    <property type="nucleotide sequence ID" value="NZ_BMLG01000011.1"/>
</dbReference>
<evidence type="ECO:0000259" key="11">
    <source>
        <dbReference type="PROSITE" id="PS51900"/>
    </source>
</evidence>
<feature type="domain" description="Core-binding (CB)" evidence="11">
    <location>
        <begin position="1"/>
        <end position="82"/>
    </location>
</feature>
<keyword evidence="8" id="KW-0131">Cell cycle</keyword>
<dbReference type="InterPro" id="IPR010998">
    <property type="entry name" value="Integrase_recombinase_N"/>
</dbReference>
<dbReference type="InterPro" id="IPR044068">
    <property type="entry name" value="CB"/>
</dbReference>
<gene>
    <name evidence="12" type="ORF">GCM10011351_20530</name>
</gene>
<evidence type="ECO:0000256" key="9">
    <source>
        <dbReference type="PROSITE-ProRule" id="PRU01248"/>
    </source>
</evidence>
<dbReference type="AlphaFoldDB" id="A0A917TSK3"/>
<dbReference type="Proteomes" id="UP000618460">
    <property type="component" value="Unassembled WGS sequence"/>
</dbReference>
<evidence type="ECO:0000256" key="7">
    <source>
        <dbReference type="ARBA" id="ARBA00023172"/>
    </source>
</evidence>
<keyword evidence="5" id="KW-0229">DNA integration</keyword>
<dbReference type="InterPro" id="IPR002104">
    <property type="entry name" value="Integrase_catalytic"/>
</dbReference>
<evidence type="ECO:0000313" key="12">
    <source>
        <dbReference type="EMBL" id="GGM34463.1"/>
    </source>
</evidence>
<dbReference type="SUPFAM" id="SSF56349">
    <property type="entry name" value="DNA breaking-rejoining enzymes"/>
    <property type="match status" value="1"/>
</dbReference>
<dbReference type="GO" id="GO:0007059">
    <property type="term" value="P:chromosome segregation"/>
    <property type="evidence" value="ECO:0007669"/>
    <property type="project" value="UniProtKB-KW"/>
</dbReference>
<dbReference type="PANTHER" id="PTHR30349">
    <property type="entry name" value="PHAGE INTEGRASE-RELATED"/>
    <property type="match status" value="1"/>
</dbReference>
<keyword evidence="2" id="KW-0963">Cytoplasm</keyword>
<dbReference type="Gene3D" id="1.10.443.10">
    <property type="entry name" value="Intergrase catalytic core"/>
    <property type="match status" value="1"/>
</dbReference>
<proteinExistence type="predicted"/>
<keyword evidence="4" id="KW-0159">Chromosome partition</keyword>
<dbReference type="PANTHER" id="PTHR30349:SF77">
    <property type="entry name" value="TYROSINE RECOMBINASE XERC"/>
    <property type="match status" value="1"/>
</dbReference>
<dbReference type="InterPro" id="IPR013762">
    <property type="entry name" value="Integrase-like_cat_sf"/>
</dbReference>
<reference evidence="12" key="2">
    <citation type="submission" date="2020-09" db="EMBL/GenBank/DDBJ databases">
        <authorList>
            <person name="Sun Q."/>
            <person name="Zhou Y."/>
        </authorList>
    </citation>
    <scope>NUCLEOTIDE SEQUENCE</scope>
    <source>
        <strain evidence="12">CGMCC 1.6333</strain>
    </source>
</reference>
<protein>
    <recommendedName>
        <fullName evidence="14">Integrase</fullName>
    </recommendedName>
</protein>
<dbReference type="PROSITE" id="PS51898">
    <property type="entry name" value="TYR_RECOMBINASE"/>
    <property type="match status" value="1"/>
</dbReference>
<evidence type="ECO:0000256" key="3">
    <source>
        <dbReference type="ARBA" id="ARBA00022618"/>
    </source>
</evidence>
<dbReference type="Pfam" id="PF02899">
    <property type="entry name" value="Phage_int_SAM_1"/>
    <property type="match status" value="1"/>
</dbReference>
<comment type="subcellular location">
    <subcellularLocation>
        <location evidence="1">Cytoplasm</location>
    </subcellularLocation>
</comment>